<keyword evidence="1" id="KW-0812">Transmembrane</keyword>
<dbReference type="Proteomes" id="UP001595823">
    <property type="component" value="Unassembled WGS sequence"/>
</dbReference>
<organism evidence="2 3">
    <name type="scientific">Salininema proteolyticum</name>
    <dbReference type="NCBI Taxonomy" id="1607685"/>
    <lineage>
        <taxon>Bacteria</taxon>
        <taxon>Bacillati</taxon>
        <taxon>Actinomycetota</taxon>
        <taxon>Actinomycetes</taxon>
        <taxon>Glycomycetales</taxon>
        <taxon>Glycomycetaceae</taxon>
        <taxon>Salininema</taxon>
    </lineage>
</organism>
<keyword evidence="1" id="KW-0472">Membrane</keyword>
<accession>A0ABV8U237</accession>
<gene>
    <name evidence="2" type="ORF">ACFPET_16025</name>
</gene>
<reference evidence="3" key="1">
    <citation type="journal article" date="2019" name="Int. J. Syst. Evol. Microbiol.">
        <title>The Global Catalogue of Microorganisms (GCM) 10K type strain sequencing project: providing services to taxonomists for standard genome sequencing and annotation.</title>
        <authorList>
            <consortium name="The Broad Institute Genomics Platform"/>
            <consortium name="The Broad Institute Genome Sequencing Center for Infectious Disease"/>
            <person name="Wu L."/>
            <person name="Ma J."/>
        </authorList>
    </citation>
    <scope>NUCLEOTIDE SEQUENCE [LARGE SCALE GENOMIC DNA]</scope>
    <source>
        <strain evidence="3">IBRC-M 10908</strain>
    </source>
</reference>
<name>A0ABV8U237_9ACTN</name>
<evidence type="ECO:0000313" key="3">
    <source>
        <dbReference type="Proteomes" id="UP001595823"/>
    </source>
</evidence>
<protein>
    <recommendedName>
        <fullName evidence="4">DUF2631 domain-containing protein</fullName>
    </recommendedName>
</protein>
<evidence type="ECO:0000313" key="2">
    <source>
        <dbReference type="EMBL" id="MFC4336708.1"/>
    </source>
</evidence>
<dbReference type="EMBL" id="JBHSDK010000021">
    <property type="protein sequence ID" value="MFC4336708.1"/>
    <property type="molecule type" value="Genomic_DNA"/>
</dbReference>
<comment type="caution">
    <text evidence="2">The sequence shown here is derived from an EMBL/GenBank/DDBJ whole genome shotgun (WGS) entry which is preliminary data.</text>
</comment>
<feature type="transmembrane region" description="Helical" evidence="1">
    <location>
        <begin position="44"/>
        <end position="67"/>
    </location>
</feature>
<evidence type="ECO:0008006" key="4">
    <source>
        <dbReference type="Google" id="ProtNLM"/>
    </source>
</evidence>
<keyword evidence="3" id="KW-1185">Reference proteome</keyword>
<keyword evidence="1" id="KW-1133">Transmembrane helix</keyword>
<sequence length="73" mass="8080">MSAAEEQVTSPDQDKPTSRKGLYSVLLASAAVILLFRLGNHTGWIENVFIYLSVLVLVGFVVSDAAMRKRGWR</sequence>
<proteinExistence type="predicted"/>
<feature type="transmembrane region" description="Helical" evidence="1">
    <location>
        <begin position="21"/>
        <end position="38"/>
    </location>
</feature>
<dbReference type="RefSeq" id="WP_380622886.1">
    <property type="nucleotide sequence ID" value="NZ_JBHSDK010000021.1"/>
</dbReference>
<evidence type="ECO:0000256" key="1">
    <source>
        <dbReference type="SAM" id="Phobius"/>
    </source>
</evidence>